<feature type="domain" description="NERD" evidence="2">
    <location>
        <begin position="105"/>
        <end position="225"/>
    </location>
</feature>
<dbReference type="Pfam" id="PF08378">
    <property type="entry name" value="NERD"/>
    <property type="match status" value="1"/>
</dbReference>
<sequence length="372" mass="44399">MKEKMFMNTQKFEVLDYTALVKLSFRSKYWRVDHKARTDQWSKETQWLFWGIFIFCVWLCTLSLKCAVLLLFFFDPHYFYYAISYKKSSWYRNTGIRPSEVTRNVGIYGEYIATMCAEENLKKHKMNGRIFNSVMIPKKDGDFNEADIVVVGNFGIQVIEAKARMGTFAGSPVGEKWTQYIGRQVYETQNPLYQNLNHCNYLSEYLYEKIPYLRSIDFINKMYNICLYGLHGVKLSMDKSKLPNMGYLVDMASPGYRDYYFSENLLSDKEVSLICDAISRISYYSREEYKRKMEERKVRQERKEFQHRYFYYIAVITTAGGNKKTVLCRDNKYYKTYYDQEDGWFKAHPNYRIDKVVQTFDSLEEALQIYKS</sequence>
<dbReference type="EMBL" id="CYXY01000002">
    <property type="protein sequence ID" value="CUM75482.1"/>
    <property type="molecule type" value="Genomic_DNA"/>
</dbReference>
<dbReference type="Proteomes" id="UP000095553">
    <property type="component" value="Unassembled WGS sequence"/>
</dbReference>
<name>A0A173RCA8_ANAHA</name>
<evidence type="ECO:0000313" key="3">
    <source>
        <dbReference type="EMBL" id="CUM75482.1"/>
    </source>
</evidence>
<reference evidence="3 4" key="1">
    <citation type="submission" date="2015-09" db="EMBL/GenBank/DDBJ databases">
        <authorList>
            <consortium name="Pathogen Informatics"/>
        </authorList>
    </citation>
    <scope>NUCLEOTIDE SEQUENCE [LARGE SCALE GENOMIC DNA]</scope>
    <source>
        <strain evidence="3 4">2789STDY5834959</strain>
    </source>
</reference>
<protein>
    <submittedName>
        <fullName evidence="3">Nuclease-related domain</fullName>
    </submittedName>
</protein>
<keyword evidence="1" id="KW-0812">Transmembrane</keyword>
<gene>
    <name evidence="3" type="ORF">ERS852571_00409</name>
</gene>
<dbReference type="InterPro" id="IPR011528">
    <property type="entry name" value="NERD"/>
</dbReference>
<keyword evidence="1" id="KW-1133">Transmembrane helix</keyword>
<feature type="transmembrane region" description="Helical" evidence="1">
    <location>
        <begin position="47"/>
        <end position="74"/>
    </location>
</feature>
<keyword evidence="1" id="KW-0472">Membrane</keyword>
<proteinExistence type="predicted"/>
<organism evidence="3 4">
    <name type="scientific">Anaerostipes hadrus</name>
    <dbReference type="NCBI Taxonomy" id="649756"/>
    <lineage>
        <taxon>Bacteria</taxon>
        <taxon>Bacillati</taxon>
        <taxon>Bacillota</taxon>
        <taxon>Clostridia</taxon>
        <taxon>Lachnospirales</taxon>
        <taxon>Lachnospiraceae</taxon>
        <taxon>Anaerostipes</taxon>
    </lineage>
</organism>
<evidence type="ECO:0000259" key="2">
    <source>
        <dbReference type="PROSITE" id="PS50965"/>
    </source>
</evidence>
<accession>A0A173RCA8</accession>
<evidence type="ECO:0000256" key="1">
    <source>
        <dbReference type="SAM" id="Phobius"/>
    </source>
</evidence>
<dbReference type="AlphaFoldDB" id="A0A173RCA8"/>
<dbReference type="PROSITE" id="PS50965">
    <property type="entry name" value="NERD"/>
    <property type="match status" value="1"/>
</dbReference>
<evidence type="ECO:0000313" key="4">
    <source>
        <dbReference type="Proteomes" id="UP000095553"/>
    </source>
</evidence>